<proteinExistence type="predicted"/>
<keyword evidence="3" id="KW-0472">Membrane</keyword>
<gene>
    <name evidence="6" type="ORF">Ahy_B04g069555</name>
</gene>
<dbReference type="InterPro" id="IPR046350">
    <property type="entry name" value="Cystatin_sf"/>
</dbReference>
<evidence type="ECO:0000256" key="1">
    <source>
        <dbReference type="ARBA" id="ARBA00022690"/>
    </source>
</evidence>
<keyword evidence="2" id="KW-0789">Thiol protease inhibitor</keyword>
<evidence type="ECO:0000313" key="6">
    <source>
        <dbReference type="EMBL" id="RYR12041.1"/>
    </source>
</evidence>
<keyword evidence="3" id="KW-1133">Transmembrane helix</keyword>
<dbReference type="GO" id="GO:0004869">
    <property type="term" value="F:cysteine-type endopeptidase inhibitor activity"/>
    <property type="evidence" value="ECO:0007669"/>
    <property type="project" value="UniProtKB-KW"/>
</dbReference>
<keyword evidence="7" id="KW-1185">Reference proteome</keyword>
<dbReference type="AlphaFoldDB" id="A0A444ZCY5"/>
<sequence>MAITRPHHVIILSVLLFASISAFAALVGGWTPIKDLQNNHHVAEIADYAVSEYNRRSGAKLKLVKVVKGESQVVAGTNYRLDLKATDGSKTQDYQAVDSVQLPLLSLSLSLNVIQRVYRSHSKPLLPLLQCTASQASLTMTSFPPWSASVLPVGPPFLLVEGLFRPSPLLLVPSPSFFRQRRCPPSRRICTAEPPFATLRVPTAQATPSKMSSPVTLRLFFFFFSSSYLDLDDSFSYERGGGDDTNTTPKTTTRLIDSDLAVALVFQQQHYHHAFDLTSNSNYQTKLKHEDQKTEEERLQQEHEKRNLQIIFLSFYPFLIIDDVLIVVIVLLNSKKDEEQSPKNLKLLSCFAHANCQLGDWCLLPSSAYSSSISMEKGMSKLELNDSIYNELDSNPTGSGCHSEEAAVEKFNGNKNAMNLEIRSRGNVVGKLVRTKHHKEITFPLVINSSESKPIRFKKNSCTYG</sequence>
<keyword evidence="4" id="KW-0732">Signal</keyword>
<dbReference type="Pfam" id="PF16845">
    <property type="entry name" value="SQAPI"/>
    <property type="match status" value="1"/>
</dbReference>
<dbReference type="PANTHER" id="PTHR47364:SF2">
    <property type="entry name" value="CYSTEINE PROTEINASE INHIBITOR 5"/>
    <property type="match status" value="1"/>
</dbReference>
<dbReference type="InterPro" id="IPR018073">
    <property type="entry name" value="Prot_inh_cystat_CS"/>
</dbReference>
<dbReference type="SUPFAM" id="SSF54403">
    <property type="entry name" value="Cystatin/monellin"/>
    <property type="match status" value="1"/>
</dbReference>
<feature type="chain" id="PRO_5019094198" description="Cystatin domain-containing protein" evidence="4">
    <location>
        <begin position="23"/>
        <end position="465"/>
    </location>
</feature>
<comment type="caution">
    <text evidence="6">The sequence shown here is derived from an EMBL/GenBank/DDBJ whole genome shotgun (WGS) entry which is preliminary data.</text>
</comment>
<dbReference type="STRING" id="3818.A0A444ZCY5"/>
<dbReference type="Proteomes" id="UP000289738">
    <property type="component" value="Chromosome B04"/>
</dbReference>
<dbReference type="PANTHER" id="PTHR47364">
    <property type="entry name" value="CYSTEINE PROTEINASE INHIBITOR 5"/>
    <property type="match status" value="1"/>
</dbReference>
<protein>
    <recommendedName>
        <fullName evidence="5">Cystatin domain-containing protein</fullName>
    </recommendedName>
</protein>
<dbReference type="InterPro" id="IPR000010">
    <property type="entry name" value="Cystatin_dom"/>
</dbReference>
<reference evidence="6 7" key="1">
    <citation type="submission" date="2019-01" db="EMBL/GenBank/DDBJ databases">
        <title>Sequencing of cultivated peanut Arachis hypogaea provides insights into genome evolution and oil improvement.</title>
        <authorList>
            <person name="Chen X."/>
        </authorList>
    </citation>
    <scope>NUCLEOTIDE SEQUENCE [LARGE SCALE GENOMIC DNA]</scope>
    <source>
        <strain evidence="7">cv. Fuhuasheng</strain>
        <tissue evidence="6">Leaves</tissue>
    </source>
</reference>
<organism evidence="6 7">
    <name type="scientific">Arachis hypogaea</name>
    <name type="common">Peanut</name>
    <dbReference type="NCBI Taxonomy" id="3818"/>
    <lineage>
        <taxon>Eukaryota</taxon>
        <taxon>Viridiplantae</taxon>
        <taxon>Streptophyta</taxon>
        <taxon>Embryophyta</taxon>
        <taxon>Tracheophyta</taxon>
        <taxon>Spermatophyta</taxon>
        <taxon>Magnoliopsida</taxon>
        <taxon>eudicotyledons</taxon>
        <taxon>Gunneridae</taxon>
        <taxon>Pentapetalae</taxon>
        <taxon>rosids</taxon>
        <taxon>fabids</taxon>
        <taxon>Fabales</taxon>
        <taxon>Fabaceae</taxon>
        <taxon>Papilionoideae</taxon>
        <taxon>50 kb inversion clade</taxon>
        <taxon>dalbergioids sensu lato</taxon>
        <taxon>Dalbergieae</taxon>
        <taxon>Pterocarpus clade</taxon>
        <taxon>Arachis</taxon>
    </lineage>
</organism>
<keyword evidence="1" id="KW-0646">Protease inhibitor</keyword>
<dbReference type="EMBL" id="SDMP01000014">
    <property type="protein sequence ID" value="RYR12041.1"/>
    <property type="molecule type" value="Genomic_DNA"/>
</dbReference>
<evidence type="ECO:0000313" key="7">
    <source>
        <dbReference type="Proteomes" id="UP000289738"/>
    </source>
</evidence>
<keyword evidence="3" id="KW-0812">Transmembrane</keyword>
<name>A0A444ZCY5_ARAHY</name>
<feature type="transmembrane region" description="Helical" evidence="3">
    <location>
        <begin position="310"/>
        <end position="332"/>
    </location>
</feature>
<dbReference type="PROSITE" id="PS00287">
    <property type="entry name" value="CYSTATIN"/>
    <property type="match status" value="1"/>
</dbReference>
<dbReference type="CDD" id="cd00042">
    <property type="entry name" value="CY"/>
    <property type="match status" value="1"/>
</dbReference>
<dbReference type="Gene3D" id="3.10.450.10">
    <property type="match status" value="1"/>
</dbReference>
<accession>A0A444ZCY5</accession>
<evidence type="ECO:0000256" key="4">
    <source>
        <dbReference type="SAM" id="SignalP"/>
    </source>
</evidence>
<dbReference type="SMART" id="SM00043">
    <property type="entry name" value="CY"/>
    <property type="match status" value="1"/>
</dbReference>
<evidence type="ECO:0000256" key="3">
    <source>
        <dbReference type="SAM" id="Phobius"/>
    </source>
</evidence>
<feature type="domain" description="Cystatin" evidence="5">
    <location>
        <begin position="25"/>
        <end position="110"/>
    </location>
</feature>
<evidence type="ECO:0000259" key="5">
    <source>
        <dbReference type="SMART" id="SM00043"/>
    </source>
</evidence>
<evidence type="ECO:0000256" key="2">
    <source>
        <dbReference type="ARBA" id="ARBA00022704"/>
    </source>
</evidence>
<feature type="signal peptide" evidence="4">
    <location>
        <begin position="1"/>
        <end position="22"/>
    </location>
</feature>